<keyword evidence="3" id="KW-1185">Reference proteome</keyword>
<proteinExistence type="predicted"/>
<evidence type="ECO:0000313" key="2">
    <source>
        <dbReference type="EMBL" id="KAK9747174.1"/>
    </source>
</evidence>
<dbReference type="AlphaFoldDB" id="A0AAW1MMJ5"/>
<sequence>MEIICKTHADKGIAVKAPLVLPREDDYTTSVVAEIRAKDLKPVDIFKLFFTNEIMDFIRRESEKYATSNEIMDFIRRESEKYATYKGRHDFRVTTDDLYGYFAILLLSGYCKVPFRKMYWETRADTYNSLVASTMPRNRFEAIHRYLHLNDNSSLDPNDRVYKTTYRDFGKLLAAKNKQNLNTI</sequence>
<dbReference type="PANTHER" id="PTHR47055">
    <property type="entry name" value="DDE_TNP_1_7 DOMAIN-CONTAINING PROTEIN"/>
    <property type="match status" value="1"/>
</dbReference>
<dbReference type="GO" id="GO:0043565">
    <property type="term" value="F:sequence-specific DNA binding"/>
    <property type="evidence" value="ECO:0007669"/>
    <property type="project" value="TreeGrafter"/>
</dbReference>
<name>A0AAW1MMJ5_POPJA</name>
<dbReference type="PANTHER" id="PTHR47055:SF3">
    <property type="entry name" value="PHORBOL-ESTER_DAG-TYPE DOMAIN-CONTAINING PROTEIN"/>
    <property type="match status" value="1"/>
</dbReference>
<reference evidence="2 3" key="1">
    <citation type="journal article" date="2024" name="BMC Genomics">
        <title>De novo assembly and annotation of Popillia japonica's genome with initial clues to its potential as an invasive pest.</title>
        <authorList>
            <person name="Cucini C."/>
            <person name="Boschi S."/>
            <person name="Funari R."/>
            <person name="Cardaioli E."/>
            <person name="Iannotti N."/>
            <person name="Marturano G."/>
            <person name="Paoli F."/>
            <person name="Bruttini M."/>
            <person name="Carapelli A."/>
            <person name="Frati F."/>
            <person name="Nardi F."/>
        </authorList>
    </citation>
    <scope>NUCLEOTIDE SEQUENCE [LARGE SCALE GENOMIC DNA]</scope>
    <source>
        <strain evidence="2">DMR45628</strain>
    </source>
</reference>
<organism evidence="2 3">
    <name type="scientific">Popillia japonica</name>
    <name type="common">Japanese beetle</name>
    <dbReference type="NCBI Taxonomy" id="7064"/>
    <lineage>
        <taxon>Eukaryota</taxon>
        <taxon>Metazoa</taxon>
        <taxon>Ecdysozoa</taxon>
        <taxon>Arthropoda</taxon>
        <taxon>Hexapoda</taxon>
        <taxon>Insecta</taxon>
        <taxon>Pterygota</taxon>
        <taxon>Neoptera</taxon>
        <taxon>Endopterygota</taxon>
        <taxon>Coleoptera</taxon>
        <taxon>Polyphaga</taxon>
        <taxon>Scarabaeiformia</taxon>
        <taxon>Scarabaeidae</taxon>
        <taxon>Rutelinae</taxon>
        <taxon>Popillia</taxon>
    </lineage>
</organism>
<accession>A0AAW1MMJ5</accession>
<comment type="caution">
    <text evidence="2">The sequence shown here is derived from an EMBL/GenBank/DDBJ whole genome shotgun (WGS) entry which is preliminary data.</text>
</comment>
<dbReference type="EMBL" id="JASPKY010000033">
    <property type="protein sequence ID" value="KAK9747174.1"/>
    <property type="molecule type" value="Genomic_DNA"/>
</dbReference>
<dbReference type="Proteomes" id="UP001458880">
    <property type="component" value="Unassembled WGS sequence"/>
</dbReference>
<evidence type="ECO:0000259" key="1">
    <source>
        <dbReference type="Pfam" id="PF13843"/>
    </source>
</evidence>
<dbReference type="InterPro" id="IPR052638">
    <property type="entry name" value="PiggyBac_TE-derived"/>
</dbReference>
<feature type="domain" description="PiggyBac transposable element-derived protein" evidence="1">
    <location>
        <begin position="42"/>
        <end position="163"/>
    </location>
</feature>
<dbReference type="Pfam" id="PF13843">
    <property type="entry name" value="DDE_Tnp_1_7"/>
    <property type="match status" value="1"/>
</dbReference>
<gene>
    <name evidence="2" type="ORF">QE152_g5521</name>
</gene>
<protein>
    <submittedName>
        <fullName evidence="2">Transposase IS4</fullName>
    </submittedName>
</protein>
<dbReference type="InterPro" id="IPR029526">
    <property type="entry name" value="PGBD"/>
</dbReference>
<evidence type="ECO:0000313" key="3">
    <source>
        <dbReference type="Proteomes" id="UP001458880"/>
    </source>
</evidence>